<comment type="caution">
    <text evidence="2">The sequence shown here is derived from an EMBL/GenBank/DDBJ whole genome shotgun (WGS) entry which is preliminary data.</text>
</comment>
<dbReference type="Proteomes" id="UP001597108">
    <property type="component" value="Unassembled WGS sequence"/>
</dbReference>
<dbReference type="InterPro" id="IPR021409">
    <property type="entry name" value="DUF3047"/>
</dbReference>
<proteinExistence type="predicted"/>
<evidence type="ECO:0000313" key="3">
    <source>
        <dbReference type="Proteomes" id="UP001597108"/>
    </source>
</evidence>
<feature type="signal peptide" evidence="1">
    <location>
        <begin position="1"/>
        <end position="21"/>
    </location>
</feature>
<evidence type="ECO:0000313" key="2">
    <source>
        <dbReference type="EMBL" id="MFD0981445.1"/>
    </source>
</evidence>
<reference evidence="3" key="1">
    <citation type="journal article" date="2019" name="Int. J. Syst. Evol. Microbiol.">
        <title>The Global Catalogue of Microorganisms (GCM) 10K type strain sequencing project: providing services to taxonomists for standard genome sequencing and annotation.</title>
        <authorList>
            <consortium name="The Broad Institute Genomics Platform"/>
            <consortium name="The Broad Institute Genome Sequencing Center for Infectious Disease"/>
            <person name="Wu L."/>
            <person name="Ma J."/>
        </authorList>
    </citation>
    <scope>NUCLEOTIDE SEQUENCE [LARGE SCALE GENOMIC DNA]</scope>
    <source>
        <strain evidence="3">CCUG 60524</strain>
    </source>
</reference>
<keyword evidence="3" id="KW-1185">Reference proteome</keyword>
<dbReference type="Pfam" id="PF11249">
    <property type="entry name" value="DUF3047"/>
    <property type="match status" value="1"/>
</dbReference>
<accession>A0ABW3IUI8</accession>
<feature type="chain" id="PRO_5046558105" evidence="1">
    <location>
        <begin position="22"/>
        <end position="215"/>
    </location>
</feature>
<name>A0ABW3IUI8_9RHOB</name>
<protein>
    <submittedName>
        <fullName evidence="2">DUF3047 domain-containing protein</fullName>
    </submittedName>
</protein>
<evidence type="ECO:0000256" key="1">
    <source>
        <dbReference type="SAM" id="SignalP"/>
    </source>
</evidence>
<dbReference type="RefSeq" id="WP_386076441.1">
    <property type="nucleotide sequence ID" value="NZ_JBHTJT010000038.1"/>
</dbReference>
<organism evidence="2 3">
    <name type="scientific">Tropicimonas aquimaris</name>
    <dbReference type="NCBI Taxonomy" id="914152"/>
    <lineage>
        <taxon>Bacteria</taxon>
        <taxon>Pseudomonadati</taxon>
        <taxon>Pseudomonadota</taxon>
        <taxon>Alphaproteobacteria</taxon>
        <taxon>Rhodobacterales</taxon>
        <taxon>Roseobacteraceae</taxon>
        <taxon>Tropicimonas</taxon>
    </lineage>
</organism>
<gene>
    <name evidence="2" type="ORF">ACFQ2S_17545</name>
</gene>
<keyword evidence="1" id="KW-0732">Signal</keyword>
<sequence>MMRGVLAAAALLAVVASAASAGAIRFDDGWREQRFPLKRPNEWTLAPDRLSLTSDGGVSLLYLPLAPEEAGARQASWEWSVGQSVPPTDLTRKGGDDRNLALYFLFLPEAAADRLRGAGLSRVLRDRDARALVYVHGGAHPLGAPLASPYLGPRGVTIPLQAARPGAAAQTVDLAGDFRRAFGAEPGILFGLAVSADSDDTDGSIRAELRRLTLR</sequence>
<dbReference type="EMBL" id="JBHTJT010000038">
    <property type="protein sequence ID" value="MFD0981445.1"/>
    <property type="molecule type" value="Genomic_DNA"/>
</dbReference>